<sequence length="63" mass="6883">MTTDAPPAGPPRPAPTQGEIARHVEQMTLELYQLARAGELNLLAYLLSLAHMEAGDRGRLTDR</sequence>
<gene>
    <name evidence="1" type="ORF">GCM10010994_15210</name>
</gene>
<reference evidence="1" key="2">
    <citation type="submission" date="2020-09" db="EMBL/GenBank/DDBJ databases">
        <authorList>
            <person name="Sun Q."/>
            <person name="Zhou Y."/>
        </authorList>
    </citation>
    <scope>NUCLEOTIDE SEQUENCE</scope>
    <source>
        <strain evidence="1">CGMCC 1.12919</strain>
    </source>
</reference>
<dbReference type="RefSeq" id="WP_188608520.1">
    <property type="nucleotide sequence ID" value="NZ_BMGG01000002.1"/>
</dbReference>
<keyword evidence="2" id="KW-1185">Reference proteome</keyword>
<protein>
    <submittedName>
        <fullName evidence="1">Uncharacterized protein</fullName>
    </submittedName>
</protein>
<organism evidence="1 2">
    <name type="scientific">Chelatococcus reniformis</name>
    <dbReference type="NCBI Taxonomy" id="1494448"/>
    <lineage>
        <taxon>Bacteria</taxon>
        <taxon>Pseudomonadati</taxon>
        <taxon>Pseudomonadota</taxon>
        <taxon>Alphaproteobacteria</taxon>
        <taxon>Hyphomicrobiales</taxon>
        <taxon>Chelatococcaceae</taxon>
        <taxon>Chelatococcus</taxon>
    </lineage>
</organism>
<dbReference type="EMBL" id="BMGG01000002">
    <property type="protein sequence ID" value="GGC57228.1"/>
    <property type="molecule type" value="Genomic_DNA"/>
</dbReference>
<evidence type="ECO:0000313" key="2">
    <source>
        <dbReference type="Proteomes" id="UP000637002"/>
    </source>
</evidence>
<dbReference type="Proteomes" id="UP000637002">
    <property type="component" value="Unassembled WGS sequence"/>
</dbReference>
<reference evidence="1" key="1">
    <citation type="journal article" date="2014" name="Int. J. Syst. Evol. Microbiol.">
        <title>Complete genome sequence of Corynebacterium casei LMG S-19264T (=DSM 44701T), isolated from a smear-ripened cheese.</title>
        <authorList>
            <consortium name="US DOE Joint Genome Institute (JGI-PGF)"/>
            <person name="Walter F."/>
            <person name="Albersmeier A."/>
            <person name="Kalinowski J."/>
            <person name="Ruckert C."/>
        </authorList>
    </citation>
    <scope>NUCLEOTIDE SEQUENCE</scope>
    <source>
        <strain evidence="1">CGMCC 1.12919</strain>
    </source>
</reference>
<comment type="caution">
    <text evidence="1">The sequence shown here is derived from an EMBL/GenBank/DDBJ whole genome shotgun (WGS) entry which is preliminary data.</text>
</comment>
<proteinExistence type="predicted"/>
<dbReference type="AlphaFoldDB" id="A0A916U4H3"/>
<evidence type="ECO:0000313" key="1">
    <source>
        <dbReference type="EMBL" id="GGC57228.1"/>
    </source>
</evidence>
<name>A0A916U4H3_9HYPH</name>
<accession>A0A916U4H3</accession>